<keyword evidence="3" id="KW-1003">Cell membrane</keyword>
<evidence type="ECO:0000256" key="14">
    <source>
        <dbReference type="ARBA" id="ARBA00023224"/>
    </source>
</evidence>
<dbReference type="Proteomes" id="UP000265120">
    <property type="component" value="Chromosome 13"/>
</dbReference>
<dbReference type="OMA" id="LICISFE"/>
<keyword evidence="11" id="KW-1015">Disulfide bond</keyword>
<evidence type="ECO:0000256" key="13">
    <source>
        <dbReference type="ARBA" id="ARBA00023180"/>
    </source>
</evidence>
<dbReference type="PANTHER" id="PTHR10489:SF671">
    <property type="entry name" value="C-X-C CHEMOKINE RECEPTOR TYPE 3"/>
    <property type="match status" value="1"/>
</dbReference>
<dbReference type="Ensembl" id="ENSCSET00000018583.1">
    <property type="protein sequence ID" value="ENSCSEP00000018356.1"/>
    <property type="gene ID" value="ENSCSEG00000011788.1"/>
</dbReference>
<evidence type="ECO:0000256" key="10">
    <source>
        <dbReference type="ARBA" id="ARBA00023136"/>
    </source>
</evidence>
<feature type="transmembrane region" description="Helical" evidence="17">
    <location>
        <begin position="333"/>
        <end position="351"/>
    </location>
</feature>
<dbReference type="PROSITE" id="PS00237">
    <property type="entry name" value="G_PROTEIN_RECEP_F1_1"/>
    <property type="match status" value="1"/>
</dbReference>
<dbReference type="InterPro" id="IPR004070">
    <property type="entry name" value="Chemokine_CXCR3"/>
</dbReference>
<keyword evidence="5" id="KW-0765">Sulfation</keyword>
<evidence type="ECO:0000313" key="20">
    <source>
        <dbReference type="Proteomes" id="UP000265120"/>
    </source>
</evidence>
<keyword evidence="10 17" id="KW-0472">Membrane</keyword>
<dbReference type="GO" id="GO:0006955">
    <property type="term" value="P:immune response"/>
    <property type="evidence" value="ECO:0007669"/>
    <property type="project" value="TreeGrafter"/>
</dbReference>
<dbReference type="GO" id="GO:0006954">
    <property type="term" value="P:inflammatory response"/>
    <property type="evidence" value="ECO:0007669"/>
    <property type="project" value="InterPro"/>
</dbReference>
<dbReference type="Gene3D" id="1.20.1070.10">
    <property type="entry name" value="Rhodopsin 7-helix transmembrane proteins"/>
    <property type="match status" value="1"/>
</dbReference>
<keyword evidence="13" id="KW-0325">Glycoprotein</keyword>
<reference evidence="19" key="3">
    <citation type="submission" date="2025-09" db="UniProtKB">
        <authorList>
            <consortium name="Ensembl"/>
        </authorList>
    </citation>
    <scope>IDENTIFICATION</scope>
</reference>
<evidence type="ECO:0000313" key="19">
    <source>
        <dbReference type="Ensembl" id="ENSCSEP00000018356.1"/>
    </source>
</evidence>
<dbReference type="InterPro" id="IPR050119">
    <property type="entry name" value="CCR1-9-like"/>
</dbReference>
<dbReference type="GO" id="GO:0007204">
    <property type="term" value="P:positive regulation of cytosolic calcium ion concentration"/>
    <property type="evidence" value="ECO:0007669"/>
    <property type="project" value="TreeGrafter"/>
</dbReference>
<proteinExistence type="inferred from homology"/>
<keyword evidence="6" id="KW-0037">Angiogenesis</keyword>
<feature type="transmembrane region" description="Helical" evidence="17">
    <location>
        <begin position="128"/>
        <end position="149"/>
    </location>
</feature>
<evidence type="ECO:0000256" key="9">
    <source>
        <dbReference type="ARBA" id="ARBA00023040"/>
    </source>
</evidence>
<accession>A0A3P8VYD9</accession>
<evidence type="ECO:0000259" key="18">
    <source>
        <dbReference type="PROSITE" id="PS50262"/>
    </source>
</evidence>
<protein>
    <recommendedName>
        <fullName evidence="2">C-X-C chemokine receptor type 3</fullName>
    </recommendedName>
    <alternativeName>
        <fullName evidence="15">Interferon-inducible protein 10 receptor</fullName>
    </alternativeName>
</protein>
<dbReference type="InterPro" id="IPR000355">
    <property type="entry name" value="Chemokine_rcpt"/>
</dbReference>
<dbReference type="GO" id="GO:0019722">
    <property type="term" value="P:calcium-mediated signaling"/>
    <property type="evidence" value="ECO:0007669"/>
    <property type="project" value="TreeGrafter"/>
</dbReference>
<reference evidence="19 20" key="1">
    <citation type="journal article" date="2014" name="Nat. Genet.">
        <title>Whole-genome sequence of a flatfish provides insights into ZW sex chromosome evolution and adaptation to a benthic lifestyle.</title>
        <authorList>
            <person name="Chen S."/>
            <person name="Zhang G."/>
            <person name="Shao C."/>
            <person name="Huang Q."/>
            <person name="Liu G."/>
            <person name="Zhang P."/>
            <person name="Song W."/>
            <person name="An N."/>
            <person name="Chalopin D."/>
            <person name="Volff J.N."/>
            <person name="Hong Y."/>
            <person name="Li Q."/>
            <person name="Sha Z."/>
            <person name="Zhou H."/>
            <person name="Xie M."/>
            <person name="Yu Q."/>
            <person name="Liu Y."/>
            <person name="Xiang H."/>
            <person name="Wang N."/>
            <person name="Wu K."/>
            <person name="Yang C."/>
            <person name="Zhou Q."/>
            <person name="Liao X."/>
            <person name="Yang L."/>
            <person name="Hu Q."/>
            <person name="Zhang J."/>
            <person name="Meng L."/>
            <person name="Jin L."/>
            <person name="Tian Y."/>
            <person name="Lian J."/>
            <person name="Yang J."/>
            <person name="Miao G."/>
            <person name="Liu S."/>
            <person name="Liang Z."/>
            <person name="Yan F."/>
            <person name="Li Y."/>
            <person name="Sun B."/>
            <person name="Zhang H."/>
            <person name="Zhang J."/>
            <person name="Zhu Y."/>
            <person name="Du M."/>
            <person name="Zhao Y."/>
            <person name="Schartl M."/>
            <person name="Tang Q."/>
            <person name="Wang J."/>
        </authorList>
    </citation>
    <scope>NUCLEOTIDE SEQUENCE</scope>
</reference>
<evidence type="ECO:0000256" key="16">
    <source>
        <dbReference type="RuleBase" id="RU000688"/>
    </source>
</evidence>
<reference evidence="19" key="2">
    <citation type="submission" date="2025-08" db="UniProtKB">
        <authorList>
            <consortium name="Ensembl"/>
        </authorList>
    </citation>
    <scope>IDENTIFICATION</scope>
</reference>
<dbReference type="GO" id="GO:0060326">
    <property type="term" value="P:cell chemotaxis"/>
    <property type="evidence" value="ECO:0007669"/>
    <property type="project" value="TreeGrafter"/>
</dbReference>
<name>A0A3P8VYD9_CYNSE</name>
<feature type="transmembrane region" description="Helical" evidence="17">
    <location>
        <begin position="200"/>
        <end position="219"/>
    </location>
</feature>
<evidence type="ECO:0000256" key="7">
    <source>
        <dbReference type="ARBA" id="ARBA00022692"/>
    </source>
</evidence>
<dbReference type="PRINTS" id="PR01532">
    <property type="entry name" value="CXCCHMKINER3"/>
</dbReference>
<dbReference type="GO" id="GO:0016493">
    <property type="term" value="F:C-C chemokine receptor activity"/>
    <property type="evidence" value="ECO:0007669"/>
    <property type="project" value="TreeGrafter"/>
</dbReference>
<dbReference type="CDD" id="cd15180">
    <property type="entry name" value="7tmA_CXCR3"/>
    <property type="match status" value="1"/>
</dbReference>
<sequence length="449" mass="50037">MTSCLRLADRQALGRRERVVSVCTSLFAILPLRSLSLVSVKPREVTSNLQNCSLRGKTGEMDTFQDFNLSMLLEGGEKISLKGLTDLPWFLEGMYGLGNESMEGDCCDDGDVCNLNEAMSFDSVAIPLLYSLAFFVGILGNCVLLAVLVQSWRRWSVTDTFILHLCVADILLLVTLPFWAAEAALSEGWIFGAPLCKITGAIFTINFYCGIFLLACISLDRYLSIVHAAAMFSRRTPRVVQARCCAVWLVSILLSIPDWIFLDAIHDDRREKTECVRDYFKFDPESVGNWRMASRLLYHILGFIIPSLILIFCYSCILYRLRCATHSLQKQKAFRVTVSLVVVFFLCWTPYNITLLVDTVQTGNATNSCGARNAVDKAMVVTASLGYLHSSLNPVLYAFVGVKFRRQLLGIFSSLGCKRKSAAKLKSSFISRGSSLWPNSTDNSNSIVI</sequence>
<evidence type="ECO:0000256" key="6">
    <source>
        <dbReference type="ARBA" id="ARBA00022657"/>
    </source>
</evidence>
<dbReference type="SUPFAM" id="SSF81321">
    <property type="entry name" value="Family A G protein-coupled receptor-like"/>
    <property type="match status" value="1"/>
</dbReference>
<dbReference type="InterPro" id="IPR000276">
    <property type="entry name" value="GPCR_Rhodpsn"/>
</dbReference>
<evidence type="ECO:0000256" key="3">
    <source>
        <dbReference type="ARBA" id="ARBA00022475"/>
    </source>
</evidence>
<dbReference type="Pfam" id="PF00001">
    <property type="entry name" value="7tm_1"/>
    <property type="match status" value="1"/>
</dbReference>
<comment type="similarity">
    <text evidence="16">Belongs to the G-protein coupled receptor 1 family.</text>
</comment>
<evidence type="ECO:0000256" key="17">
    <source>
        <dbReference type="SAM" id="Phobius"/>
    </source>
</evidence>
<dbReference type="GO" id="GO:0009897">
    <property type="term" value="C:external side of plasma membrane"/>
    <property type="evidence" value="ECO:0007669"/>
    <property type="project" value="TreeGrafter"/>
</dbReference>
<dbReference type="FunCoup" id="A0A3P8VYD9">
    <property type="interactions" value="272"/>
</dbReference>
<evidence type="ECO:0000256" key="2">
    <source>
        <dbReference type="ARBA" id="ARBA00020038"/>
    </source>
</evidence>
<keyword evidence="12 16" id="KW-0675">Receptor</keyword>
<dbReference type="STRING" id="244447.ENSCSEP00000018356"/>
<keyword evidence="7 16" id="KW-0812">Transmembrane</keyword>
<dbReference type="InParanoid" id="A0A3P8VYD9"/>
<keyword evidence="14 16" id="KW-0807">Transducer</keyword>
<dbReference type="GO" id="GO:0016494">
    <property type="term" value="F:C-X-C chemokine receptor activity"/>
    <property type="evidence" value="ECO:0007669"/>
    <property type="project" value="InterPro"/>
</dbReference>
<dbReference type="GO" id="GO:0001525">
    <property type="term" value="P:angiogenesis"/>
    <property type="evidence" value="ECO:0007669"/>
    <property type="project" value="UniProtKB-KW"/>
</dbReference>
<feature type="transmembrane region" description="Helical" evidence="17">
    <location>
        <begin position="161"/>
        <end position="180"/>
    </location>
</feature>
<dbReference type="AlphaFoldDB" id="A0A3P8VYD9"/>
<organism evidence="19 20">
    <name type="scientific">Cynoglossus semilaevis</name>
    <name type="common">Tongue sole</name>
    <dbReference type="NCBI Taxonomy" id="244447"/>
    <lineage>
        <taxon>Eukaryota</taxon>
        <taxon>Metazoa</taxon>
        <taxon>Chordata</taxon>
        <taxon>Craniata</taxon>
        <taxon>Vertebrata</taxon>
        <taxon>Euteleostomi</taxon>
        <taxon>Actinopterygii</taxon>
        <taxon>Neopterygii</taxon>
        <taxon>Teleostei</taxon>
        <taxon>Neoteleostei</taxon>
        <taxon>Acanthomorphata</taxon>
        <taxon>Carangaria</taxon>
        <taxon>Pleuronectiformes</taxon>
        <taxon>Pleuronectoidei</taxon>
        <taxon>Cynoglossidae</taxon>
        <taxon>Cynoglossinae</taxon>
        <taxon>Cynoglossus</taxon>
    </lineage>
</organism>
<evidence type="ECO:0000256" key="12">
    <source>
        <dbReference type="ARBA" id="ARBA00023170"/>
    </source>
</evidence>
<dbReference type="OrthoDB" id="9818824at2759"/>
<dbReference type="PROSITE" id="PS50262">
    <property type="entry name" value="G_PROTEIN_RECEP_F1_2"/>
    <property type="match status" value="1"/>
</dbReference>
<keyword evidence="20" id="KW-1185">Reference proteome</keyword>
<dbReference type="InterPro" id="IPR017452">
    <property type="entry name" value="GPCR_Rhodpsn_7TM"/>
</dbReference>
<dbReference type="PRINTS" id="PR00237">
    <property type="entry name" value="GPCRRHODOPSN"/>
</dbReference>
<evidence type="ECO:0000256" key="4">
    <source>
        <dbReference type="ARBA" id="ARBA00022500"/>
    </source>
</evidence>
<dbReference type="PANTHER" id="PTHR10489">
    <property type="entry name" value="CELL ADHESION MOLECULE"/>
    <property type="match status" value="1"/>
</dbReference>
<dbReference type="GO" id="GO:0019957">
    <property type="term" value="F:C-C chemokine binding"/>
    <property type="evidence" value="ECO:0007669"/>
    <property type="project" value="TreeGrafter"/>
</dbReference>
<feature type="domain" description="G-protein coupled receptors family 1 profile" evidence="18">
    <location>
        <begin position="140"/>
        <end position="397"/>
    </location>
</feature>
<feature type="transmembrane region" description="Helical" evidence="17">
    <location>
        <begin position="296"/>
        <end position="321"/>
    </location>
</feature>
<dbReference type="GO" id="GO:0002685">
    <property type="term" value="P:regulation of leukocyte migration"/>
    <property type="evidence" value="ECO:0007669"/>
    <property type="project" value="InterPro"/>
</dbReference>
<evidence type="ECO:0000256" key="8">
    <source>
        <dbReference type="ARBA" id="ARBA00022989"/>
    </source>
</evidence>
<dbReference type="PRINTS" id="PR00657">
    <property type="entry name" value="CCCHEMOKINER"/>
</dbReference>
<dbReference type="GeneTree" id="ENSGT01050000244848"/>
<keyword evidence="8 17" id="KW-1133">Transmembrane helix</keyword>
<comment type="subcellular location">
    <subcellularLocation>
        <location evidence="1">Cell membrane</location>
        <topology evidence="1">Multi-pass membrane protein</topology>
    </subcellularLocation>
</comment>
<feature type="transmembrane region" description="Helical" evidence="17">
    <location>
        <begin position="240"/>
        <end position="262"/>
    </location>
</feature>
<evidence type="ECO:0000256" key="11">
    <source>
        <dbReference type="ARBA" id="ARBA00023157"/>
    </source>
</evidence>
<keyword evidence="9 16" id="KW-0297">G-protein coupled receptor</keyword>
<evidence type="ECO:0000256" key="5">
    <source>
        <dbReference type="ARBA" id="ARBA00022641"/>
    </source>
</evidence>
<keyword evidence="4" id="KW-0145">Chemotaxis</keyword>
<evidence type="ECO:0000256" key="15">
    <source>
        <dbReference type="ARBA" id="ARBA00030908"/>
    </source>
</evidence>
<evidence type="ECO:0000256" key="1">
    <source>
        <dbReference type="ARBA" id="ARBA00004651"/>
    </source>
</evidence>